<evidence type="ECO:0000259" key="2">
    <source>
        <dbReference type="Pfam" id="PF20263"/>
    </source>
</evidence>
<feature type="region of interest" description="Disordered" evidence="1">
    <location>
        <begin position="262"/>
        <end position="312"/>
    </location>
</feature>
<sequence length="431" mass="48567">MPGLSTPHLALARSYLREVRRFPDHVTRSYLLNLLHKRCRRPYGQDPERVKSRVLKTVNFLETIRLKIAAANSGHVSVFEELLKEAFARTGERRESFLKPFLTPANRHVPKDRSYPESEFPIYPPLLTSLLTSPVANNMRIKPSIGDLQSIPPTSVITNTWSDLPPELQPDLSTLGKAKHMGVLHPARQINHRHRLRKRWIAGLVGPPLGSIHSSDNLSEPIESPIEASVRIEADFGTKIPPLMIAESEAMLKELRYQANAIGPSGKPRYAPKSNNISNSIPKRSRSTRPSQHRIPNVMPATHPLTPTPLRPSNPDLLEDLLPKRQRTISSPPPSFSLKHGPRTLTPRLVRRRYQNLLTMIPTLKSIEPPTTNLISKTRDSKEKFGEELDRNWITPEVKKRVVVERAGEGLGTVGSFPLEGEDLLWLKSSD</sequence>
<dbReference type="Proteomes" id="UP000886653">
    <property type="component" value="Unassembled WGS sequence"/>
</dbReference>
<dbReference type="OrthoDB" id="198652at2759"/>
<dbReference type="AlphaFoldDB" id="A0A9P6TCD1"/>
<dbReference type="EMBL" id="MU167259">
    <property type="protein sequence ID" value="KAG0146545.1"/>
    <property type="molecule type" value="Genomic_DNA"/>
</dbReference>
<feature type="domain" description="LYR motif-containing protein Cup1-like N-terminal" evidence="2">
    <location>
        <begin position="13"/>
        <end position="97"/>
    </location>
</feature>
<gene>
    <name evidence="3" type="ORF">CROQUDRAFT_62675</name>
</gene>
<proteinExistence type="predicted"/>
<reference evidence="3" key="1">
    <citation type="submission" date="2013-11" db="EMBL/GenBank/DDBJ databases">
        <title>Genome sequence of the fusiform rust pathogen reveals effectors for host alternation and coevolution with pine.</title>
        <authorList>
            <consortium name="DOE Joint Genome Institute"/>
            <person name="Smith K."/>
            <person name="Pendleton A."/>
            <person name="Kubisiak T."/>
            <person name="Anderson C."/>
            <person name="Salamov A."/>
            <person name="Aerts A."/>
            <person name="Riley R."/>
            <person name="Clum A."/>
            <person name="Lindquist E."/>
            <person name="Ence D."/>
            <person name="Campbell M."/>
            <person name="Kronenberg Z."/>
            <person name="Feau N."/>
            <person name="Dhillon B."/>
            <person name="Hamelin R."/>
            <person name="Burleigh J."/>
            <person name="Smith J."/>
            <person name="Yandell M."/>
            <person name="Nelson C."/>
            <person name="Grigoriev I."/>
            <person name="Davis J."/>
        </authorList>
    </citation>
    <scope>NUCLEOTIDE SEQUENCE</scope>
    <source>
        <strain evidence="3">G11</strain>
    </source>
</reference>
<evidence type="ECO:0000256" key="1">
    <source>
        <dbReference type="SAM" id="MobiDB-lite"/>
    </source>
</evidence>
<evidence type="ECO:0000313" key="4">
    <source>
        <dbReference type="Proteomes" id="UP000886653"/>
    </source>
</evidence>
<dbReference type="Pfam" id="PF20263">
    <property type="entry name" value="LYRM2-like"/>
    <property type="match status" value="1"/>
</dbReference>
<organism evidence="3 4">
    <name type="scientific">Cronartium quercuum f. sp. fusiforme G11</name>
    <dbReference type="NCBI Taxonomy" id="708437"/>
    <lineage>
        <taxon>Eukaryota</taxon>
        <taxon>Fungi</taxon>
        <taxon>Dikarya</taxon>
        <taxon>Basidiomycota</taxon>
        <taxon>Pucciniomycotina</taxon>
        <taxon>Pucciniomycetes</taxon>
        <taxon>Pucciniales</taxon>
        <taxon>Coleosporiaceae</taxon>
        <taxon>Cronartium</taxon>
    </lineage>
</organism>
<keyword evidence="4" id="KW-1185">Reference proteome</keyword>
<comment type="caution">
    <text evidence="3">The sequence shown here is derived from an EMBL/GenBank/DDBJ whole genome shotgun (WGS) entry which is preliminary data.</text>
</comment>
<accession>A0A9P6TCD1</accession>
<feature type="compositionally biased region" description="Polar residues" evidence="1">
    <location>
        <begin position="273"/>
        <end position="282"/>
    </location>
</feature>
<evidence type="ECO:0000313" key="3">
    <source>
        <dbReference type="EMBL" id="KAG0146545.1"/>
    </source>
</evidence>
<protein>
    <recommendedName>
        <fullName evidence="2">LYR motif-containing protein Cup1-like N-terminal domain-containing protein</fullName>
    </recommendedName>
</protein>
<dbReference type="InterPro" id="IPR046896">
    <property type="entry name" value="Cup1-like_N"/>
</dbReference>
<name>A0A9P6TCD1_9BASI</name>